<dbReference type="SUPFAM" id="SSF53335">
    <property type="entry name" value="S-adenosyl-L-methionine-dependent methyltransferases"/>
    <property type="match status" value="1"/>
</dbReference>
<name>A0A410QDL7_9FIRM</name>
<dbReference type="AlphaFoldDB" id="A0A410QDL7"/>
<dbReference type="PANTHER" id="PTHR38451">
    <property type="entry name" value="TRNA (ADENINE(22)-N(1))-METHYLTRANSFERASE"/>
    <property type="match status" value="1"/>
</dbReference>
<gene>
    <name evidence="1" type="ORF">EQM13_11310</name>
</gene>
<dbReference type="InterPro" id="IPR006901">
    <property type="entry name" value="TrmK"/>
</dbReference>
<keyword evidence="1" id="KW-0489">Methyltransferase</keyword>
<dbReference type="Pfam" id="PF12847">
    <property type="entry name" value="Methyltransf_18"/>
    <property type="match status" value="1"/>
</dbReference>
<dbReference type="GO" id="GO:0160105">
    <property type="term" value="F:tRNA (adenine(22)-N1)-methyltransferase activity"/>
    <property type="evidence" value="ECO:0007669"/>
    <property type="project" value="InterPro"/>
</dbReference>
<dbReference type="GO" id="GO:0032259">
    <property type="term" value="P:methylation"/>
    <property type="evidence" value="ECO:0007669"/>
    <property type="project" value="UniProtKB-KW"/>
</dbReference>
<dbReference type="PIRSF" id="PIRSF018637">
    <property type="entry name" value="TrmK"/>
    <property type="match status" value="1"/>
</dbReference>
<dbReference type="OrthoDB" id="5881184at2"/>
<keyword evidence="1" id="KW-0808">Transferase</keyword>
<dbReference type="EMBL" id="CP035282">
    <property type="protein sequence ID" value="QAT62132.1"/>
    <property type="molecule type" value="Genomic_DNA"/>
</dbReference>
<dbReference type="RefSeq" id="WP_071139024.1">
    <property type="nucleotide sequence ID" value="NZ_CP035282.1"/>
</dbReference>
<dbReference type="PANTHER" id="PTHR38451:SF1">
    <property type="entry name" value="TRNA (ADENINE(22)-N(1))-METHYLTRANSFERASE"/>
    <property type="match status" value="1"/>
</dbReference>
<organism evidence="1 2">
    <name type="scientific">Acidilutibacter cellobiosedens</name>
    <dbReference type="NCBI Taxonomy" id="2507161"/>
    <lineage>
        <taxon>Bacteria</taxon>
        <taxon>Bacillati</taxon>
        <taxon>Bacillota</taxon>
        <taxon>Tissierellia</taxon>
        <taxon>Tissierellales</taxon>
        <taxon>Acidilutibacteraceae</taxon>
        <taxon>Acidilutibacter</taxon>
    </lineage>
</organism>
<dbReference type="Gene3D" id="3.40.50.150">
    <property type="entry name" value="Vaccinia Virus protein VP39"/>
    <property type="match status" value="1"/>
</dbReference>
<dbReference type="Proteomes" id="UP000287969">
    <property type="component" value="Chromosome"/>
</dbReference>
<evidence type="ECO:0000313" key="2">
    <source>
        <dbReference type="Proteomes" id="UP000287969"/>
    </source>
</evidence>
<dbReference type="InterPro" id="IPR029063">
    <property type="entry name" value="SAM-dependent_MTases_sf"/>
</dbReference>
<reference evidence="2" key="1">
    <citation type="submission" date="2019-01" db="EMBL/GenBank/DDBJ databases">
        <title>Draft genomes of a novel of Sporanaerobacter strains.</title>
        <authorList>
            <person name="Ma S."/>
        </authorList>
    </citation>
    <scope>NUCLEOTIDE SEQUENCE [LARGE SCALE GENOMIC DNA]</scope>
    <source>
        <strain evidence="2">NJN-17</strain>
    </source>
</reference>
<dbReference type="KEGG" id="spoa:EQM13_11310"/>
<proteinExistence type="predicted"/>
<protein>
    <submittedName>
        <fullName evidence="1">SAM-dependent methyltransferase</fullName>
    </submittedName>
</protein>
<keyword evidence="2" id="KW-1185">Reference proteome</keyword>
<accession>A0A410QDL7</accession>
<evidence type="ECO:0000313" key="1">
    <source>
        <dbReference type="EMBL" id="QAT62132.1"/>
    </source>
</evidence>
<sequence length="232" mass="26914">MKLSPRLTTILNFVPHNSIVGDIGTDHGYIPVYLIYNRISKKVIATDISKDSLDKAKDYSKKCGLEKDIETRVGDGLEILKPFEVDTLIIAGMGGLLINEILDKGKKITDSVINFIFQPMGASDELRKYLINNNFKIIDERLAREGDKYYEIIFAQRGKSYISKDIYYEIGEKLFINKDPLLKEFIIKKIEEYEKIIKYLNLGSSEKSREREKFLQNKIEDYKEVINYYESL</sequence>